<proteinExistence type="predicted"/>
<protein>
    <submittedName>
        <fullName evidence="2">Uncharacterized protein</fullName>
    </submittedName>
</protein>
<accession>A0A8J2SC25</accession>
<comment type="caution">
    <text evidence="2">The sequence shown here is derived from an EMBL/GenBank/DDBJ whole genome shotgun (WGS) entry which is preliminary data.</text>
</comment>
<feature type="transmembrane region" description="Helical" evidence="1">
    <location>
        <begin position="83"/>
        <end position="105"/>
    </location>
</feature>
<reference evidence="2" key="1">
    <citation type="submission" date="2021-11" db="EMBL/GenBank/DDBJ databases">
        <authorList>
            <consortium name="Genoscope - CEA"/>
            <person name="William W."/>
        </authorList>
    </citation>
    <scope>NUCLEOTIDE SEQUENCE</scope>
</reference>
<sequence length="247" mass="26646">MRLAAPLCCLATTSRALIAPARRLTPRRMMSEAQIRRTLLSRALMAPALRQRTRLYSETQIDNLERSWNISRDPERSELYQDILATAAAATAACWALALVTLALSPPRRTATAAKIGARLAAARGWRGVAATWLAGARWVAAPPLAGALLALGARGVRSGVGMRTERWHRLATAPLAIAFLPLAVVLYVDAELSARLPLTSNEMDGGSLLMRCAFGACIPFFLLFAVGANVVRGARRLVRRPSPPSD</sequence>
<dbReference type="AlphaFoldDB" id="A0A8J2SC25"/>
<evidence type="ECO:0000256" key="1">
    <source>
        <dbReference type="SAM" id="Phobius"/>
    </source>
</evidence>
<dbReference type="EMBL" id="CAKKNE010000001">
    <property type="protein sequence ID" value="CAH0364831.1"/>
    <property type="molecule type" value="Genomic_DNA"/>
</dbReference>
<keyword evidence="3" id="KW-1185">Reference proteome</keyword>
<keyword evidence="1" id="KW-0472">Membrane</keyword>
<organism evidence="2 3">
    <name type="scientific">Pelagomonas calceolata</name>
    <dbReference type="NCBI Taxonomy" id="35677"/>
    <lineage>
        <taxon>Eukaryota</taxon>
        <taxon>Sar</taxon>
        <taxon>Stramenopiles</taxon>
        <taxon>Ochrophyta</taxon>
        <taxon>Pelagophyceae</taxon>
        <taxon>Pelagomonadales</taxon>
        <taxon>Pelagomonadaceae</taxon>
        <taxon>Pelagomonas</taxon>
    </lineage>
</organism>
<keyword evidence="1" id="KW-0812">Transmembrane</keyword>
<keyword evidence="1" id="KW-1133">Transmembrane helix</keyword>
<feature type="transmembrane region" description="Helical" evidence="1">
    <location>
        <begin position="171"/>
        <end position="189"/>
    </location>
</feature>
<evidence type="ECO:0000313" key="2">
    <source>
        <dbReference type="EMBL" id="CAH0364831.1"/>
    </source>
</evidence>
<dbReference type="Proteomes" id="UP000789595">
    <property type="component" value="Unassembled WGS sequence"/>
</dbReference>
<evidence type="ECO:0000313" key="3">
    <source>
        <dbReference type="Proteomes" id="UP000789595"/>
    </source>
</evidence>
<gene>
    <name evidence="2" type="ORF">PECAL_1P12160</name>
</gene>
<name>A0A8J2SC25_9STRA</name>
<feature type="transmembrane region" description="Helical" evidence="1">
    <location>
        <begin position="209"/>
        <end position="232"/>
    </location>
</feature>